<name>A0ABR2HYY2_9PEZI</name>
<proteinExistence type="predicted"/>
<evidence type="ECO:0000313" key="4">
    <source>
        <dbReference type="Proteomes" id="UP001390339"/>
    </source>
</evidence>
<reference evidence="3 4" key="1">
    <citation type="journal article" date="2024" name="IMA Fungus">
        <title>Apiospora arundinis, a panoply of carbohydrate-active enzymes and secondary metabolites.</title>
        <authorList>
            <person name="Sorensen T."/>
            <person name="Petersen C."/>
            <person name="Muurmann A.T."/>
            <person name="Christiansen J.V."/>
            <person name="Brundto M.L."/>
            <person name="Overgaard C.K."/>
            <person name="Boysen A.T."/>
            <person name="Wollenberg R.D."/>
            <person name="Larsen T.O."/>
            <person name="Sorensen J.L."/>
            <person name="Nielsen K.L."/>
            <person name="Sondergaard T.E."/>
        </authorList>
    </citation>
    <scope>NUCLEOTIDE SEQUENCE [LARGE SCALE GENOMIC DNA]</scope>
    <source>
        <strain evidence="3 4">AAU 773</strain>
    </source>
</reference>
<evidence type="ECO:0008006" key="5">
    <source>
        <dbReference type="Google" id="ProtNLM"/>
    </source>
</evidence>
<feature type="signal peptide" evidence="2">
    <location>
        <begin position="1"/>
        <end position="22"/>
    </location>
</feature>
<keyword evidence="2" id="KW-0732">Signal</keyword>
<evidence type="ECO:0000256" key="2">
    <source>
        <dbReference type="SAM" id="SignalP"/>
    </source>
</evidence>
<feature type="region of interest" description="Disordered" evidence="1">
    <location>
        <begin position="62"/>
        <end position="88"/>
    </location>
</feature>
<accession>A0ABR2HYY2</accession>
<dbReference type="EMBL" id="JAPCWZ010000007">
    <property type="protein sequence ID" value="KAK8855078.1"/>
    <property type="molecule type" value="Genomic_DNA"/>
</dbReference>
<feature type="compositionally biased region" description="Acidic residues" evidence="1">
    <location>
        <begin position="67"/>
        <end position="88"/>
    </location>
</feature>
<comment type="caution">
    <text evidence="3">The sequence shown here is derived from an EMBL/GenBank/DDBJ whole genome shotgun (WGS) entry which is preliminary data.</text>
</comment>
<feature type="chain" id="PRO_5045948614" description="RxLR effector protein" evidence="2">
    <location>
        <begin position="23"/>
        <end position="88"/>
    </location>
</feature>
<dbReference type="Proteomes" id="UP001390339">
    <property type="component" value="Unassembled WGS sequence"/>
</dbReference>
<organism evidence="3 4">
    <name type="scientific">Apiospora arundinis</name>
    <dbReference type="NCBI Taxonomy" id="335852"/>
    <lineage>
        <taxon>Eukaryota</taxon>
        <taxon>Fungi</taxon>
        <taxon>Dikarya</taxon>
        <taxon>Ascomycota</taxon>
        <taxon>Pezizomycotina</taxon>
        <taxon>Sordariomycetes</taxon>
        <taxon>Xylariomycetidae</taxon>
        <taxon>Amphisphaeriales</taxon>
        <taxon>Apiosporaceae</taxon>
        <taxon>Apiospora</taxon>
    </lineage>
</organism>
<protein>
    <recommendedName>
        <fullName evidence="5">RxLR effector protein</fullName>
    </recommendedName>
</protein>
<gene>
    <name evidence="3" type="ORF">PGQ11_010990</name>
</gene>
<sequence>MMISRIAGSSALVLMAVGLAICATPNSNSSTALHGNTTAATIHVAARHYLFPTYANIKRENVSDAGDVGDDVSDKDDDTSSSEEGGDP</sequence>
<evidence type="ECO:0000256" key="1">
    <source>
        <dbReference type="SAM" id="MobiDB-lite"/>
    </source>
</evidence>
<evidence type="ECO:0000313" key="3">
    <source>
        <dbReference type="EMBL" id="KAK8855078.1"/>
    </source>
</evidence>
<keyword evidence="4" id="KW-1185">Reference proteome</keyword>